<dbReference type="Gene3D" id="3.80.10.10">
    <property type="entry name" value="Ribonuclease Inhibitor"/>
    <property type="match status" value="1"/>
</dbReference>
<protein>
    <submittedName>
        <fullName evidence="1">Uncharacterized protein</fullName>
    </submittedName>
</protein>
<dbReference type="PRINTS" id="PR02062">
    <property type="entry name" value="CENTROSOME78"/>
</dbReference>
<dbReference type="SMART" id="SM00367">
    <property type="entry name" value="LRR_CC"/>
    <property type="match status" value="2"/>
</dbReference>
<name>A0ABD0XZZ5_9HEMI</name>
<dbReference type="PANTHER" id="PTHR24110">
    <property type="entry name" value="CENTROSOMAL PROTEIN OF 78 KDA"/>
    <property type="match status" value="1"/>
</dbReference>
<dbReference type="SMART" id="SM00368">
    <property type="entry name" value="LRR_RI"/>
    <property type="match status" value="3"/>
</dbReference>
<accession>A0ABD0XZZ5</accession>
<gene>
    <name evidence="1" type="ORF">AAG570_005263</name>
</gene>
<organism evidence="1 2">
    <name type="scientific">Ranatra chinensis</name>
    <dbReference type="NCBI Taxonomy" id="642074"/>
    <lineage>
        <taxon>Eukaryota</taxon>
        <taxon>Metazoa</taxon>
        <taxon>Ecdysozoa</taxon>
        <taxon>Arthropoda</taxon>
        <taxon>Hexapoda</taxon>
        <taxon>Insecta</taxon>
        <taxon>Pterygota</taxon>
        <taxon>Neoptera</taxon>
        <taxon>Paraneoptera</taxon>
        <taxon>Hemiptera</taxon>
        <taxon>Heteroptera</taxon>
        <taxon>Panheteroptera</taxon>
        <taxon>Nepomorpha</taxon>
        <taxon>Nepidae</taxon>
        <taxon>Ranatrinae</taxon>
        <taxon>Ranatra</taxon>
    </lineage>
</organism>
<dbReference type="Pfam" id="PF13516">
    <property type="entry name" value="LRR_6"/>
    <property type="match status" value="1"/>
</dbReference>
<reference evidence="1 2" key="1">
    <citation type="submission" date="2024-07" db="EMBL/GenBank/DDBJ databases">
        <title>Chromosome-level genome assembly of the water stick insect Ranatra chinensis (Heteroptera: Nepidae).</title>
        <authorList>
            <person name="Liu X."/>
        </authorList>
    </citation>
    <scope>NUCLEOTIDE SEQUENCE [LARGE SCALE GENOMIC DNA]</scope>
    <source>
        <strain evidence="1">Cailab_2021Rc</strain>
        <tissue evidence="1">Muscle</tissue>
    </source>
</reference>
<evidence type="ECO:0000313" key="1">
    <source>
        <dbReference type="EMBL" id="KAL1116791.1"/>
    </source>
</evidence>
<dbReference type="InterPro" id="IPR001611">
    <property type="entry name" value="Leu-rich_rpt"/>
</dbReference>
<dbReference type="InterPro" id="IPR026212">
    <property type="entry name" value="Cep78"/>
</dbReference>
<sequence>VFSQGLAKNTSLQHLSLRHCPIGDDGCEILCRTVMDRPNLITLALIDCQLTAKGAFHVSKLIKAQELVRFDESWKHTLRYQSVDHSLLPGLRRITLNGNPSIGDKGLAHIVDVVVDDLWMKGRQNSLALYILFDFARMFFYFDERNKEISIVG</sequence>
<dbReference type="InterPro" id="IPR032675">
    <property type="entry name" value="LRR_dom_sf"/>
</dbReference>
<dbReference type="Proteomes" id="UP001558652">
    <property type="component" value="Unassembled WGS sequence"/>
</dbReference>
<proteinExistence type="predicted"/>
<feature type="non-terminal residue" evidence="1">
    <location>
        <position position="1"/>
    </location>
</feature>
<dbReference type="EMBL" id="JBFDAA010000017">
    <property type="protein sequence ID" value="KAL1116791.1"/>
    <property type="molecule type" value="Genomic_DNA"/>
</dbReference>
<comment type="caution">
    <text evidence="1">The sequence shown here is derived from an EMBL/GenBank/DDBJ whole genome shotgun (WGS) entry which is preliminary data.</text>
</comment>
<dbReference type="PANTHER" id="PTHR24110:SF3">
    <property type="entry name" value="CENTROSOMAL PROTEIN OF 78 KDA"/>
    <property type="match status" value="1"/>
</dbReference>
<evidence type="ECO:0000313" key="2">
    <source>
        <dbReference type="Proteomes" id="UP001558652"/>
    </source>
</evidence>
<dbReference type="SUPFAM" id="SSF52047">
    <property type="entry name" value="RNI-like"/>
    <property type="match status" value="1"/>
</dbReference>
<dbReference type="AlphaFoldDB" id="A0ABD0XZZ5"/>
<dbReference type="InterPro" id="IPR006553">
    <property type="entry name" value="Leu-rich_rpt_Cys-con_subtyp"/>
</dbReference>
<keyword evidence="2" id="KW-1185">Reference proteome</keyword>